<feature type="region of interest" description="Disordered" evidence="1">
    <location>
        <begin position="849"/>
        <end position="870"/>
    </location>
</feature>
<dbReference type="AlphaFoldDB" id="A0A9R1U7B4"/>
<feature type="compositionally biased region" description="Basic and acidic residues" evidence="1">
    <location>
        <begin position="88"/>
        <end position="102"/>
    </location>
</feature>
<feature type="region of interest" description="Disordered" evidence="1">
    <location>
        <begin position="248"/>
        <end position="393"/>
    </location>
</feature>
<feature type="compositionally biased region" description="Polar residues" evidence="1">
    <location>
        <begin position="248"/>
        <end position="262"/>
    </location>
</feature>
<feature type="compositionally biased region" description="Basic residues" evidence="1">
    <location>
        <begin position="322"/>
        <end position="338"/>
    </location>
</feature>
<dbReference type="RefSeq" id="XP_011309927.1">
    <property type="nucleotide sequence ID" value="XM_011311625.1"/>
</dbReference>
<feature type="compositionally biased region" description="Low complexity" evidence="1">
    <location>
        <begin position="347"/>
        <end position="358"/>
    </location>
</feature>
<feature type="compositionally biased region" description="Polar residues" evidence="1">
    <location>
        <begin position="382"/>
        <end position="393"/>
    </location>
</feature>
<feature type="compositionally biased region" description="Basic and acidic residues" evidence="1">
    <location>
        <begin position="263"/>
        <end position="289"/>
    </location>
</feature>
<evidence type="ECO:0000313" key="2">
    <source>
        <dbReference type="Proteomes" id="UP000694866"/>
    </source>
</evidence>
<feature type="region of interest" description="Disordered" evidence="1">
    <location>
        <begin position="712"/>
        <end position="773"/>
    </location>
</feature>
<name>A0A9R1U7B4_9HYME</name>
<feature type="compositionally biased region" description="Low complexity" evidence="1">
    <location>
        <begin position="404"/>
        <end position="420"/>
    </location>
</feature>
<feature type="compositionally biased region" description="Basic and acidic residues" evidence="1">
    <location>
        <begin position="44"/>
        <end position="56"/>
    </location>
</feature>
<keyword evidence="2" id="KW-1185">Reference proteome</keyword>
<dbReference type="OrthoDB" id="6621371at2759"/>
<feature type="compositionally biased region" description="Basic residues" evidence="1">
    <location>
        <begin position="57"/>
        <end position="77"/>
    </location>
</feature>
<evidence type="ECO:0000256" key="1">
    <source>
        <dbReference type="SAM" id="MobiDB-lite"/>
    </source>
</evidence>
<feature type="compositionally biased region" description="Low complexity" evidence="1">
    <location>
        <begin position="1"/>
        <end position="10"/>
    </location>
</feature>
<sequence>MSTSTSVSASGGSGANGASGALSLMGCVREASPPPQDNITGGEIGRHRNADTLPKEPKRRRFHPLRGLRRIFRRKSRGAADARINSRNGERDGDVGTRDREEVTLRHPAGVAEEGRSRSASELLTDSCERQSRRQIAWPKKYRISLRKSFNHVFVRRSGGIGEPFAKLRIGSGQLSVSHDSVFPGEVPHTRPLSSLDTLATLERRQTKVSAEAVPRDYGFHESYNHRLSLRVLEQIKTAIEGRNQLVSSTSPEFTHASNATSDRYHQETNENRFTQSDKGERIEEEQPKFRVTRTQDIVERITATPKEDLPKLESASLSHTAAHHRMAIRPKNRRPPRRATPSSNASTIIVISESSSTLDSLEPLMSSPRSSPVNEKVASIQRKSSSRLSRTSDIFNELQRKPASVASSLSPDSLDSHPSGRIILDNSELETIAVVRRATNRVPPLGGSEVLEELESRLPRTMFSNGRLASKSPDSLDNSFSKSSECFDKLMEHEDVKPPAGQMKLQTSISKSIEGFQMISEDPGPEVRPMPRRLSTAISKSTEGFEKIVMEGDEPRPNTRRFLLPISKSSDVVSKSSDSLHVLEALISDDSIERRRSSLEMRPSRANNTKLISMSSENFDVLEHENKKNSASDVSLSRQTGKRHCKIISKSSESFQTIEKSLEGNRIRVDFGKPVWRSGKRLSCESSQIFEERNERNTSKRLSSTTVIDIVPREDMSKPRVQKSSESLDLGSTDTLDSERRNKSGSTETLDSLEKEGEQERHHNDIDDDKRKMQVGCGSITTSHTIHNLEDPWRKSELVPAKVTAPSSEDAKIMEKTYWRQSSDSKENIDIHQLLALTIVSRISDNGNNQRNSIPFPKKKLASPPTSPIKQEDKLLFNNLLTTKNDEDLQNMLNGNISEVSTDTKSFKEKLIMFEKLGK</sequence>
<feature type="compositionally biased region" description="Basic and acidic residues" evidence="1">
    <location>
        <begin position="753"/>
        <end position="773"/>
    </location>
</feature>
<protein>
    <submittedName>
        <fullName evidence="3">Uncharacterized protein isoform X1</fullName>
    </submittedName>
</protein>
<organism evidence="2 3">
    <name type="scientific">Fopius arisanus</name>
    <dbReference type="NCBI Taxonomy" id="64838"/>
    <lineage>
        <taxon>Eukaryota</taxon>
        <taxon>Metazoa</taxon>
        <taxon>Ecdysozoa</taxon>
        <taxon>Arthropoda</taxon>
        <taxon>Hexapoda</taxon>
        <taxon>Insecta</taxon>
        <taxon>Pterygota</taxon>
        <taxon>Neoptera</taxon>
        <taxon>Endopterygota</taxon>
        <taxon>Hymenoptera</taxon>
        <taxon>Apocrita</taxon>
        <taxon>Ichneumonoidea</taxon>
        <taxon>Braconidae</taxon>
        <taxon>Opiinae</taxon>
        <taxon>Fopius</taxon>
    </lineage>
</organism>
<dbReference type="GeneID" id="105270589"/>
<evidence type="ECO:0000313" key="3">
    <source>
        <dbReference type="RefSeq" id="XP_011309927.1"/>
    </source>
</evidence>
<proteinExistence type="predicted"/>
<gene>
    <name evidence="3" type="primary">LOC105270589</name>
</gene>
<accession>A0A9R1U7B4</accession>
<dbReference type="Proteomes" id="UP000694866">
    <property type="component" value="Unplaced"/>
</dbReference>
<feature type="region of interest" description="Disordered" evidence="1">
    <location>
        <begin position="26"/>
        <end position="102"/>
    </location>
</feature>
<dbReference type="KEGG" id="fas:105270589"/>
<reference evidence="3" key="1">
    <citation type="submission" date="2025-08" db="UniProtKB">
        <authorList>
            <consortium name="RefSeq"/>
        </authorList>
    </citation>
    <scope>IDENTIFICATION</scope>
    <source>
        <strain evidence="3">USDA-PBARC FA_bdor</strain>
        <tissue evidence="3">Whole organism</tissue>
    </source>
</reference>
<feature type="region of interest" description="Disordered" evidence="1">
    <location>
        <begin position="1"/>
        <end position="20"/>
    </location>
</feature>
<feature type="compositionally biased region" description="Polar residues" evidence="1">
    <location>
        <begin position="723"/>
        <end position="736"/>
    </location>
</feature>
<feature type="region of interest" description="Disordered" evidence="1">
    <location>
        <begin position="403"/>
        <end position="422"/>
    </location>
</feature>